<keyword evidence="2" id="KW-1133">Transmembrane helix</keyword>
<dbReference type="PANTHER" id="PTHR10566:SF113">
    <property type="entry name" value="PROTEIN ACTIVITY OF BC1 COMPLEX KINASE 7, CHLOROPLASTIC"/>
    <property type="match status" value="1"/>
</dbReference>
<dbReference type="InterPro" id="IPR050154">
    <property type="entry name" value="UbiB_kinase"/>
</dbReference>
<dbReference type="Proteomes" id="UP000410984">
    <property type="component" value="Unassembled WGS sequence"/>
</dbReference>
<name>A0A509ED24_9HYPH</name>
<dbReference type="AlphaFoldDB" id="A0A509ED24"/>
<feature type="transmembrane region" description="Helical" evidence="2">
    <location>
        <begin position="534"/>
        <end position="557"/>
    </location>
</feature>
<comment type="similarity">
    <text evidence="1">Belongs to the protein kinase superfamily. ADCK protein kinase family.</text>
</comment>
<dbReference type="CDD" id="cd05121">
    <property type="entry name" value="ABC1_ADCK3-like"/>
    <property type="match status" value="1"/>
</dbReference>
<evidence type="ECO:0000256" key="2">
    <source>
        <dbReference type="SAM" id="Phobius"/>
    </source>
</evidence>
<accession>A0A509ED24</accession>
<evidence type="ECO:0000313" key="4">
    <source>
        <dbReference type="EMBL" id="VUD72068.1"/>
    </source>
</evidence>
<dbReference type="GO" id="GO:0016740">
    <property type="term" value="F:transferase activity"/>
    <property type="evidence" value="ECO:0007669"/>
    <property type="project" value="UniProtKB-KW"/>
</dbReference>
<dbReference type="EMBL" id="CABFPH010000033">
    <property type="protein sequence ID" value="VUD72068.1"/>
    <property type="molecule type" value="Genomic_DNA"/>
</dbReference>
<dbReference type="InterPro" id="IPR004147">
    <property type="entry name" value="ABC1_dom"/>
</dbReference>
<dbReference type="InterPro" id="IPR011009">
    <property type="entry name" value="Kinase-like_dom_sf"/>
</dbReference>
<proteinExistence type="inferred from homology"/>
<evidence type="ECO:0000313" key="5">
    <source>
        <dbReference type="Proteomes" id="UP000410984"/>
    </source>
</evidence>
<dbReference type="SUPFAM" id="SSF56112">
    <property type="entry name" value="Protein kinase-like (PK-like)"/>
    <property type="match status" value="1"/>
</dbReference>
<dbReference type="PANTHER" id="PTHR10566">
    <property type="entry name" value="CHAPERONE-ACTIVITY OF BC1 COMPLEX CABC1 -RELATED"/>
    <property type="match status" value="1"/>
</dbReference>
<reference evidence="4 5" key="1">
    <citation type="submission" date="2019-06" db="EMBL/GenBank/DDBJ databases">
        <authorList>
            <person name="Rodrigo-Torres L."/>
            <person name="Arahal R. D."/>
            <person name="Lucena T."/>
        </authorList>
    </citation>
    <scope>NUCLEOTIDE SEQUENCE [LARGE SCALE GENOMIC DNA]</scope>
    <source>
        <strain evidence="4 5">SB0023/3</strain>
    </source>
</reference>
<keyword evidence="5" id="KW-1185">Reference proteome</keyword>
<gene>
    <name evidence="4" type="primary">ubiB_2</name>
    <name evidence="4" type="ORF">MET9862_02662</name>
</gene>
<dbReference type="Pfam" id="PF03109">
    <property type="entry name" value="ABC1"/>
    <property type="match status" value="1"/>
</dbReference>
<organism evidence="4 5">
    <name type="scientific">Methylobacterium symbioticum</name>
    <dbReference type="NCBI Taxonomy" id="2584084"/>
    <lineage>
        <taxon>Bacteria</taxon>
        <taxon>Pseudomonadati</taxon>
        <taxon>Pseudomonadota</taxon>
        <taxon>Alphaproteobacteria</taxon>
        <taxon>Hyphomicrobiales</taxon>
        <taxon>Methylobacteriaceae</taxon>
        <taxon>Methylobacterium</taxon>
    </lineage>
</organism>
<keyword evidence="2" id="KW-0472">Membrane</keyword>
<keyword evidence="2" id="KW-0812">Transmembrane</keyword>
<keyword evidence="4" id="KW-0808">Transferase</keyword>
<evidence type="ECO:0000259" key="3">
    <source>
        <dbReference type="Pfam" id="PF03109"/>
    </source>
</evidence>
<feature type="domain" description="ABC1 atypical kinase-like" evidence="3">
    <location>
        <begin position="113"/>
        <end position="357"/>
    </location>
</feature>
<evidence type="ECO:0000256" key="1">
    <source>
        <dbReference type="ARBA" id="ARBA00009670"/>
    </source>
</evidence>
<sequence length="561" mass="62147">MLVLCGQRPLVRTEAPRFMLKTAFVAARDRQRLSEIATILIGFGVNRVVDRLGLRYLPLLPRRKPRVDVTRLSEPERLRRAIEALGPTFIKFGQVLASRPDLLSPAWTEELEKLHSQVSPVPWETIRPQLEEDLGASPHEVFAAFDTNPIASASIAQVYKARLHTGEAVIVKVLRPNLRKIIEADLRLMAHGARIVETEWPDMARYQPREQMRHLAEGLNGELDLLNEARNCEVLAQIFEGRDDIVFPKIYWEWCSERVLVQEFIEGIPPNDEARLREAGVDKKLLAQKGTDAFLQMALIEGVFHADPHPGNMLALPGNRIGFIDFGIIGRLSRRRRNQLLVLIGAMLKQDADGLMAVLLDWTGASNPDMTKLQMSAQAFVESHSSIPLNLGLVLTDFMTMARENDLAMPTDLAILFKGLVTADGVMRHLDPNFDLFAAAGPTVRASMQTQFSLSGLKAKAEALGVGLYGAASELPTLIHLMLVRLKQGKVTVEIEIKGLDKITRGIERAAARVAVALVVAAFATQLAPRLIDLGTPVFVTIGLIVFILGVGWLVLLGRNK</sequence>
<protein>
    <recommendedName>
        <fullName evidence="3">ABC1 atypical kinase-like domain-containing protein</fullName>
    </recommendedName>
</protein>